<comment type="similarity">
    <text evidence="1">Belongs to the transferase hexapeptide repeat family.</text>
</comment>
<dbReference type="CDD" id="cd03360">
    <property type="entry name" value="LbH_AT_putative"/>
    <property type="match status" value="1"/>
</dbReference>
<dbReference type="Pfam" id="PF00132">
    <property type="entry name" value="Hexapep"/>
    <property type="match status" value="1"/>
</dbReference>
<dbReference type="AlphaFoldDB" id="A0A4Q9BFP2"/>
<dbReference type="SUPFAM" id="SSF51161">
    <property type="entry name" value="Trimeric LpxA-like enzymes"/>
    <property type="match status" value="1"/>
</dbReference>
<keyword evidence="9" id="KW-1185">Reference proteome</keyword>
<dbReference type="PANTHER" id="PTHR43300:SF7">
    <property type="entry name" value="UDP-N-ACETYLBACILLOSAMINE N-ACETYLTRANSFERASE"/>
    <property type="match status" value="1"/>
</dbReference>
<dbReference type="InterPro" id="IPR011004">
    <property type="entry name" value="Trimer_LpxA-like_sf"/>
</dbReference>
<dbReference type="GO" id="GO:0016746">
    <property type="term" value="F:acyltransferase activity"/>
    <property type="evidence" value="ECO:0007669"/>
    <property type="project" value="UniProtKB-KW"/>
</dbReference>
<dbReference type="OrthoDB" id="708224at2"/>
<evidence type="ECO:0000313" key="9">
    <source>
        <dbReference type="Proteomes" id="UP000293583"/>
    </source>
</evidence>
<dbReference type="Gene3D" id="3.40.50.20">
    <property type="match status" value="1"/>
</dbReference>
<dbReference type="Gene3D" id="2.160.10.10">
    <property type="entry name" value="Hexapeptide repeat proteins"/>
    <property type="match status" value="1"/>
</dbReference>
<evidence type="ECO:0000256" key="1">
    <source>
        <dbReference type="ARBA" id="ARBA00007274"/>
    </source>
</evidence>
<feature type="domain" description="PglD N-terminal" evidence="7">
    <location>
        <begin position="5"/>
        <end position="81"/>
    </location>
</feature>
<evidence type="ECO:0000256" key="3">
    <source>
        <dbReference type="ARBA" id="ARBA00022737"/>
    </source>
</evidence>
<gene>
    <name evidence="8" type="ORF">EWU20_00430</name>
</gene>
<dbReference type="InterPro" id="IPR001451">
    <property type="entry name" value="Hexapep"/>
</dbReference>
<feature type="binding site" evidence="6">
    <location>
        <position position="146"/>
    </location>
    <ligand>
        <name>acetyl-CoA</name>
        <dbReference type="ChEBI" id="CHEBI:57288"/>
    </ligand>
</feature>
<dbReference type="PANTHER" id="PTHR43300">
    <property type="entry name" value="ACETYLTRANSFERASE"/>
    <property type="match status" value="1"/>
</dbReference>
<keyword evidence="2 8" id="KW-0808">Transferase</keyword>
<dbReference type="InterPro" id="IPR020019">
    <property type="entry name" value="AcTrfase_PglD-like"/>
</dbReference>
<dbReference type="InterPro" id="IPR018357">
    <property type="entry name" value="Hexapep_transf_CS"/>
</dbReference>
<feature type="active site" description="Proton acceptor" evidence="5">
    <location>
        <position position="137"/>
    </location>
</feature>
<evidence type="ECO:0000256" key="6">
    <source>
        <dbReference type="PIRSR" id="PIRSR620019-2"/>
    </source>
</evidence>
<keyword evidence="3" id="KW-0677">Repeat</keyword>
<dbReference type="Proteomes" id="UP000293583">
    <property type="component" value="Unassembled WGS sequence"/>
</dbReference>
<evidence type="ECO:0000256" key="5">
    <source>
        <dbReference type="PIRSR" id="PIRSR620019-1"/>
    </source>
</evidence>
<feature type="site" description="Increases basicity of active site His" evidence="5">
    <location>
        <position position="138"/>
    </location>
</feature>
<name>A0A4Q9BFP2_9BACT</name>
<dbReference type="RefSeq" id="WP_130922278.1">
    <property type="nucleotide sequence ID" value="NZ_SEWY01000001.1"/>
</dbReference>
<evidence type="ECO:0000313" key="8">
    <source>
        <dbReference type="EMBL" id="TBH75070.1"/>
    </source>
</evidence>
<proteinExistence type="inferred from homology"/>
<dbReference type="Pfam" id="PF17836">
    <property type="entry name" value="PglD_N"/>
    <property type="match status" value="1"/>
</dbReference>
<dbReference type="PROSITE" id="PS00101">
    <property type="entry name" value="HEXAPEP_TRANSFERASES"/>
    <property type="match status" value="1"/>
</dbReference>
<evidence type="ECO:0000259" key="7">
    <source>
        <dbReference type="Pfam" id="PF17836"/>
    </source>
</evidence>
<comment type="caution">
    <text evidence="8">The sequence shown here is derived from an EMBL/GenBank/DDBJ whole genome shotgun (WGS) entry which is preliminary data.</text>
</comment>
<accession>A0A4Q9BFP2</accession>
<keyword evidence="4" id="KW-0012">Acyltransferase</keyword>
<evidence type="ECO:0000256" key="2">
    <source>
        <dbReference type="ARBA" id="ARBA00022679"/>
    </source>
</evidence>
<feature type="binding site" evidence="6">
    <location>
        <position position="70"/>
    </location>
    <ligand>
        <name>substrate</name>
    </ligand>
</feature>
<evidence type="ECO:0000256" key="4">
    <source>
        <dbReference type="ARBA" id="ARBA00023315"/>
    </source>
</evidence>
<dbReference type="InterPro" id="IPR041561">
    <property type="entry name" value="PglD_N"/>
</dbReference>
<sequence length="207" mass="22037">MSDKKIILVGYSGHGLVVADTALENNLNVIGYTEKSVNEVNPFKLEYLGDESNSNFKGWDLDVAFILGIGDNILREKIYKHILKNGKKVISLINSTSSISSFVAFGDGVFVNRNVTINAFAKIGSNVILNTGCTVEHECEIHDNVHIAPGAVLAGNVKIGSGSFIGANSVIKQGVEIGKNVIVGAGTVVLNDISDGDKIVGNPHRFI</sequence>
<protein>
    <submittedName>
        <fullName evidence="8">Acetyltransferase</fullName>
    </submittedName>
</protein>
<dbReference type="InterPro" id="IPR050179">
    <property type="entry name" value="Trans_hexapeptide_repeat"/>
</dbReference>
<dbReference type="EMBL" id="SEWY01000001">
    <property type="protein sequence ID" value="TBH75070.1"/>
    <property type="molecule type" value="Genomic_DNA"/>
</dbReference>
<reference evidence="8 9" key="1">
    <citation type="submission" date="2019-02" db="EMBL/GenBank/DDBJ databases">
        <title>Genome of a new Bacteroidetes strain.</title>
        <authorList>
            <person name="Pitt A."/>
        </authorList>
    </citation>
    <scope>NUCLEOTIDE SEQUENCE [LARGE SCALE GENOMIC DNA]</scope>
    <source>
        <strain evidence="8 9">103A-SOEBACH</strain>
    </source>
</reference>
<feature type="binding site" evidence="6">
    <location>
        <begin position="12"/>
        <end position="14"/>
    </location>
    <ligand>
        <name>substrate</name>
    </ligand>
</feature>
<organism evidence="8 9">
    <name type="scientific">Aquirufa antheringensis</name>
    <dbReference type="NCBI Taxonomy" id="2516559"/>
    <lineage>
        <taxon>Bacteria</taxon>
        <taxon>Pseudomonadati</taxon>
        <taxon>Bacteroidota</taxon>
        <taxon>Cytophagia</taxon>
        <taxon>Cytophagales</taxon>
        <taxon>Flectobacillaceae</taxon>
        <taxon>Aquirufa</taxon>
    </lineage>
</organism>
<dbReference type="NCBIfam" id="TIGR03570">
    <property type="entry name" value="NeuD_NnaD"/>
    <property type="match status" value="1"/>
</dbReference>